<protein>
    <submittedName>
        <fullName evidence="1">Uncharacterized protein</fullName>
    </submittedName>
</protein>
<dbReference type="AlphaFoldDB" id="A0A426ZI16"/>
<proteinExistence type="predicted"/>
<name>A0A426ZI16_ENSVE</name>
<reference evidence="1 2" key="1">
    <citation type="journal article" date="2014" name="Agronomy (Basel)">
        <title>A Draft Genome Sequence for Ensete ventricosum, the Drought-Tolerant Tree Against Hunger.</title>
        <authorList>
            <person name="Harrison J."/>
            <person name="Moore K.A."/>
            <person name="Paszkiewicz K."/>
            <person name="Jones T."/>
            <person name="Grant M."/>
            <person name="Ambacheew D."/>
            <person name="Muzemil S."/>
            <person name="Studholme D.J."/>
        </authorList>
    </citation>
    <scope>NUCLEOTIDE SEQUENCE [LARGE SCALE GENOMIC DNA]</scope>
</reference>
<organism evidence="1 2">
    <name type="scientific">Ensete ventricosum</name>
    <name type="common">Abyssinian banana</name>
    <name type="synonym">Musa ensete</name>
    <dbReference type="NCBI Taxonomy" id="4639"/>
    <lineage>
        <taxon>Eukaryota</taxon>
        <taxon>Viridiplantae</taxon>
        <taxon>Streptophyta</taxon>
        <taxon>Embryophyta</taxon>
        <taxon>Tracheophyta</taxon>
        <taxon>Spermatophyta</taxon>
        <taxon>Magnoliopsida</taxon>
        <taxon>Liliopsida</taxon>
        <taxon>Zingiberales</taxon>
        <taxon>Musaceae</taxon>
        <taxon>Ensete</taxon>
    </lineage>
</organism>
<evidence type="ECO:0000313" key="2">
    <source>
        <dbReference type="Proteomes" id="UP000287651"/>
    </source>
</evidence>
<evidence type="ECO:0000313" key="1">
    <source>
        <dbReference type="EMBL" id="RRT63627.1"/>
    </source>
</evidence>
<gene>
    <name evidence="1" type="ORF">B296_00034615</name>
</gene>
<dbReference type="EMBL" id="AMZH03006516">
    <property type="protein sequence ID" value="RRT63627.1"/>
    <property type="molecule type" value="Genomic_DNA"/>
</dbReference>
<sequence>MIRRRSRVWSVSDRRSDFVIGLASGKLCGLRRPDAVTALHRTGPPGSGLWVTPFAGVPLGEPIGELSNARAGVGAGLWSIPYPPVLGLGW</sequence>
<dbReference type="Proteomes" id="UP000287651">
    <property type="component" value="Unassembled WGS sequence"/>
</dbReference>
<accession>A0A426ZI16</accession>
<comment type="caution">
    <text evidence="1">The sequence shown here is derived from an EMBL/GenBank/DDBJ whole genome shotgun (WGS) entry which is preliminary data.</text>
</comment>